<dbReference type="InterPro" id="IPR025280">
    <property type="entry name" value="SNIPE"/>
</dbReference>
<protein>
    <submittedName>
        <fullName evidence="3">DUF4041 domain-containing protein</fullName>
    </submittedName>
</protein>
<dbReference type="Pfam" id="PF13250">
    <property type="entry name" value="SNIPE"/>
    <property type="match status" value="1"/>
</dbReference>
<evidence type="ECO:0000256" key="1">
    <source>
        <dbReference type="SAM" id="Coils"/>
    </source>
</evidence>
<evidence type="ECO:0000259" key="2">
    <source>
        <dbReference type="SMART" id="SM00974"/>
    </source>
</evidence>
<accession>A0ABY8EG94</accession>
<sequence>MVFIILILLGVIFNLRKKIKKEEELRGSILQKENEVKSLNQIISEKTKHQNRITENIKEESKRKQEITKEIVEMLRSKDQYNAYQNLEKELTTFEVGLYNKEFDFELSEEYAIKIKEVVNDQKELIKNNEATKSNNVVYTDELKKSESNKYFNNVNKLVLRAFNNECDAAISKLNHKNFENSRKRINSSFEQINKLGQILGVTISTAYLKLKVLELKLNYEYYLKKEAEKEEQRRIREQMAEEAKVLKEIEKTQKEAQKEQDMYQKALEKAMLKLEKSSQDEQNKLNAEIQALQLKLKEAEEKMTRAKSMAEQTKSGHVYIISNIGSFGENIYKIGMTRRLVPEDRVKELSDASVPFTFDIHAMIHTDNAPSLENALHKEFEARRVNKVNSRKEFFNVSLEEIEEAVQKIHGDFTITKLAEAEEYRQTLEIGKQREVAMA</sequence>
<dbReference type="Pfam" id="PF10544">
    <property type="entry name" value="T5orf172"/>
    <property type="match status" value="1"/>
</dbReference>
<evidence type="ECO:0000313" key="4">
    <source>
        <dbReference type="Proteomes" id="UP001222800"/>
    </source>
</evidence>
<dbReference type="Proteomes" id="UP001222800">
    <property type="component" value="Chromosome"/>
</dbReference>
<feature type="coiled-coil region" evidence="1">
    <location>
        <begin position="223"/>
        <end position="317"/>
    </location>
</feature>
<gene>
    <name evidence="3" type="ORF">P4S50_07845</name>
</gene>
<feature type="coiled-coil region" evidence="1">
    <location>
        <begin position="50"/>
        <end position="77"/>
    </location>
</feature>
<dbReference type="InterPro" id="IPR018306">
    <property type="entry name" value="Phage_T5_Orf172_DNA-bd"/>
</dbReference>
<keyword evidence="1" id="KW-0175">Coiled coil</keyword>
<dbReference type="RefSeq" id="WP_277734211.1">
    <property type="nucleotide sequence ID" value="NZ_CP120733.1"/>
</dbReference>
<feature type="domain" description="Bacteriophage T5 Orf172 DNA-binding" evidence="2">
    <location>
        <begin position="327"/>
        <end position="410"/>
    </location>
</feature>
<reference evidence="3 4" key="1">
    <citation type="submission" date="2023-03" db="EMBL/GenBank/DDBJ databases">
        <title>Complete genome sequence of Tepidibacter sp. SWIR-1, isolated from a deep-sea hydrothermal vent.</title>
        <authorList>
            <person name="Li X."/>
        </authorList>
    </citation>
    <scope>NUCLEOTIDE SEQUENCE [LARGE SCALE GENOMIC DNA]</scope>
    <source>
        <strain evidence="3 4">SWIR-1</strain>
    </source>
</reference>
<organism evidence="3 4">
    <name type="scientific">Tepidibacter hydrothermalis</name>
    <dbReference type="NCBI Taxonomy" id="3036126"/>
    <lineage>
        <taxon>Bacteria</taxon>
        <taxon>Bacillati</taxon>
        <taxon>Bacillota</taxon>
        <taxon>Clostridia</taxon>
        <taxon>Peptostreptococcales</taxon>
        <taxon>Peptostreptococcaceae</taxon>
        <taxon>Tepidibacter</taxon>
    </lineage>
</organism>
<proteinExistence type="predicted"/>
<evidence type="ECO:0000313" key="3">
    <source>
        <dbReference type="EMBL" id="WFD11979.1"/>
    </source>
</evidence>
<name>A0ABY8EG94_9FIRM</name>
<keyword evidence="4" id="KW-1185">Reference proteome</keyword>
<dbReference type="SMART" id="SM00974">
    <property type="entry name" value="T5orf172"/>
    <property type="match status" value="1"/>
</dbReference>
<dbReference type="EMBL" id="CP120733">
    <property type="protein sequence ID" value="WFD11979.1"/>
    <property type="molecule type" value="Genomic_DNA"/>
</dbReference>